<name>A0A9J5ZVK5_SOLCO</name>
<dbReference type="Proteomes" id="UP000824120">
    <property type="component" value="Chromosome 3"/>
</dbReference>
<evidence type="ECO:0000313" key="2">
    <source>
        <dbReference type="Proteomes" id="UP000824120"/>
    </source>
</evidence>
<organism evidence="1 2">
    <name type="scientific">Solanum commersonii</name>
    <name type="common">Commerson's wild potato</name>
    <name type="synonym">Commerson's nightshade</name>
    <dbReference type="NCBI Taxonomy" id="4109"/>
    <lineage>
        <taxon>Eukaryota</taxon>
        <taxon>Viridiplantae</taxon>
        <taxon>Streptophyta</taxon>
        <taxon>Embryophyta</taxon>
        <taxon>Tracheophyta</taxon>
        <taxon>Spermatophyta</taxon>
        <taxon>Magnoliopsida</taxon>
        <taxon>eudicotyledons</taxon>
        <taxon>Gunneridae</taxon>
        <taxon>Pentapetalae</taxon>
        <taxon>asterids</taxon>
        <taxon>lamiids</taxon>
        <taxon>Solanales</taxon>
        <taxon>Solanaceae</taxon>
        <taxon>Solanoideae</taxon>
        <taxon>Solaneae</taxon>
        <taxon>Solanum</taxon>
    </lineage>
</organism>
<keyword evidence="2" id="KW-1185">Reference proteome</keyword>
<accession>A0A9J5ZVK5</accession>
<dbReference type="EMBL" id="JACXVP010000003">
    <property type="protein sequence ID" value="KAG5616373.1"/>
    <property type="molecule type" value="Genomic_DNA"/>
</dbReference>
<reference evidence="1 2" key="1">
    <citation type="submission" date="2020-09" db="EMBL/GenBank/DDBJ databases">
        <title>De no assembly of potato wild relative species, Solanum commersonii.</title>
        <authorList>
            <person name="Cho K."/>
        </authorList>
    </citation>
    <scope>NUCLEOTIDE SEQUENCE [LARGE SCALE GENOMIC DNA]</scope>
    <source>
        <strain evidence="1">LZ3.2</strain>
        <tissue evidence="1">Leaf</tissue>
    </source>
</reference>
<protein>
    <submittedName>
        <fullName evidence="1">Uncharacterized protein</fullName>
    </submittedName>
</protein>
<gene>
    <name evidence="1" type="ORF">H5410_016197</name>
</gene>
<comment type="caution">
    <text evidence="1">The sequence shown here is derived from an EMBL/GenBank/DDBJ whole genome shotgun (WGS) entry which is preliminary data.</text>
</comment>
<sequence length="81" mass="9199">MKEKSQSKGSLFWYKNGAVFLTQTWELNRDACLNIILGNLGVHRHSKVKSNWHGAIESHAHHYNHVLAGDPTIYRSSHTSS</sequence>
<evidence type="ECO:0000313" key="1">
    <source>
        <dbReference type="EMBL" id="KAG5616373.1"/>
    </source>
</evidence>
<dbReference type="AlphaFoldDB" id="A0A9J5ZVK5"/>
<proteinExistence type="predicted"/>